<feature type="domain" description="RRM" evidence="10">
    <location>
        <begin position="46"/>
        <end position="124"/>
    </location>
</feature>
<accession>A0ABR1A2Y8</accession>
<feature type="region of interest" description="Disordered" evidence="9">
    <location>
        <begin position="343"/>
        <end position="368"/>
    </location>
</feature>
<keyword evidence="12" id="KW-1185">Reference proteome</keyword>
<proteinExistence type="inferred from homology"/>
<reference evidence="11 12" key="1">
    <citation type="submission" date="2021-05" db="EMBL/GenBank/DDBJ databases">
        <authorList>
            <person name="Zahm M."/>
            <person name="Klopp C."/>
            <person name="Cabau C."/>
            <person name="Kuhl H."/>
            <person name="Suciu R."/>
            <person name="Ciorpac M."/>
            <person name="Holostenco D."/>
            <person name="Gessner J."/>
            <person name="Wuertz S."/>
            <person name="Hohne C."/>
            <person name="Stock M."/>
            <person name="Gislard M."/>
            <person name="Lluch J."/>
            <person name="Milhes M."/>
            <person name="Lampietro C."/>
            <person name="Lopez Roques C."/>
            <person name="Donnadieu C."/>
            <person name="Du K."/>
            <person name="Schartl M."/>
            <person name="Guiguen Y."/>
        </authorList>
    </citation>
    <scope>NUCLEOTIDE SEQUENCE [LARGE SCALE GENOMIC DNA]</scope>
    <source>
        <strain evidence="11">Hh-F2</strain>
        <tissue evidence="11">Blood</tissue>
    </source>
</reference>
<evidence type="ECO:0000256" key="5">
    <source>
        <dbReference type="ARBA" id="ARBA00022884"/>
    </source>
</evidence>
<keyword evidence="3" id="KW-0507">mRNA processing</keyword>
<name>A0ABR1A2Y8_HUSHU</name>
<keyword evidence="5 8" id="KW-0694">RNA-binding</keyword>
<dbReference type="PROSITE" id="PS50102">
    <property type="entry name" value="RRM"/>
    <property type="match status" value="1"/>
</dbReference>
<dbReference type="CDD" id="cd12442">
    <property type="entry name" value="RRM_RBM48"/>
    <property type="match status" value="1"/>
</dbReference>
<evidence type="ECO:0000256" key="3">
    <source>
        <dbReference type="ARBA" id="ARBA00022664"/>
    </source>
</evidence>
<evidence type="ECO:0000256" key="9">
    <source>
        <dbReference type="SAM" id="MobiDB-lite"/>
    </source>
</evidence>
<evidence type="ECO:0000256" key="2">
    <source>
        <dbReference type="ARBA" id="ARBA00015189"/>
    </source>
</evidence>
<dbReference type="PANTHER" id="PTHR20957:SF0">
    <property type="entry name" value="RNA-BINDING PROTEIN 48"/>
    <property type="match status" value="1"/>
</dbReference>
<dbReference type="EMBL" id="JAHFZB010000003">
    <property type="protein sequence ID" value="KAK6491432.1"/>
    <property type="molecule type" value="Genomic_DNA"/>
</dbReference>
<evidence type="ECO:0000256" key="1">
    <source>
        <dbReference type="ARBA" id="ARBA00006938"/>
    </source>
</evidence>
<feature type="compositionally biased region" description="Basic and acidic residues" evidence="9">
    <location>
        <begin position="146"/>
        <end position="166"/>
    </location>
</feature>
<gene>
    <name evidence="11" type="ORF">HHUSO_G3489</name>
</gene>
<evidence type="ECO:0000256" key="6">
    <source>
        <dbReference type="ARBA" id="ARBA00023187"/>
    </source>
</evidence>
<comment type="similarity">
    <text evidence="1">Belongs to the RBM48 family.</text>
</comment>
<dbReference type="Gene3D" id="3.30.70.330">
    <property type="match status" value="1"/>
</dbReference>
<protein>
    <recommendedName>
        <fullName evidence="2">RNA-binding protein 48</fullName>
    </recommendedName>
</protein>
<dbReference type="InterPro" id="IPR035979">
    <property type="entry name" value="RBD_domain_sf"/>
</dbReference>
<feature type="region of interest" description="Disordered" evidence="9">
    <location>
        <begin position="236"/>
        <end position="256"/>
    </location>
</feature>
<evidence type="ECO:0000256" key="8">
    <source>
        <dbReference type="PROSITE-ProRule" id="PRU00176"/>
    </source>
</evidence>
<feature type="region of interest" description="Disordered" evidence="9">
    <location>
        <begin position="146"/>
        <end position="169"/>
    </location>
</feature>
<dbReference type="InterPro" id="IPR000504">
    <property type="entry name" value="RRM_dom"/>
</dbReference>
<evidence type="ECO:0000259" key="10">
    <source>
        <dbReference type="PROSITE" id="PS50102"/>
    </source>
</evidence>
<dbReference type="SUPFAM" id="SSF54928">
    <property type="entry name" value="RNA-binding domain, RBD"/>
    <property type="match status" value="1"/>
</dbReference>
<comment type="function">
    <text evidence="7">As a component of the minor spliceosome, involved in the splicing of U12-type introns in pre-mRNAs.</text>
</comment>
<feature type="compositionally biased region" description="Basic and acidic residues" evidence="9">
    <location>
        <begin position="350"/>
        <end position="361"/>
    </location>
</feature>
<evidence type="ECO:0000256" key="4">
    <source>
        <dbReference type="ARBA" id="ARBA00022728"/>
    </source>
</evidence>
<keyword evidence="6" id="KW-0508">mRNA splicing</keyword>
<keyword evidence="4" id="KW-0747">Spliceosome</keyword>
<dbReference type="InterPro" id="IPR039599">
    <property type="entry name" value="RBM48"/>
</dbReference>
<evidence type="ECO:0000313" key="11">
    <source>
        <dbReference type="EMBL" id="KAK6491432.1"/>
    </source>
</evidence>
<dbReference type="PANTHER" id="PTHR20957">
    <property type="entry name" value="RNA-BINDING PROTEIN 48"/>
    <property type="match status" value="1"/>
</dbReference>
<organism evidence="11 12">
    <name type="scientific">Huso huso</name>
    <name type="common">Beluga</name>
    <name type="synonym">Acipenser huso</name>
    <dbReference type="NCBI Taxonomy" id="61971"/>
    <lineage>
        <taxon>Eukaryota</taxon>
        <taxon>Metazoa</taxon>
        <taxon>Chordata</taxon>
        <taxon>Craniata</taxon>
        <taxon>Vertebrata</taxon>
        <taxon>Euteleostomi</taxon>
        <taxon>Actinopterygii</taxon>
        <taxon>Chondrostei</taxon>
        <taxon>Acipenseriformes</taxon>
        <taxon>Acipenseridae</taxon>
        <taxon>Huso</taxon>
    </lineage>
</organism>
<comment type="caution">
    <text evidence="11">The sequence shown here is derived from an EMBL/GenBank/DDBJ whole genome shotgun (WGS) entry which is preliminary data.</text>
</comment>
<dbReference type="Proteomes" id="UP001369086">
    <property type="component" value="Unassembled WGS sequence"/>
</dbReference>
<evidence type="ECO:0000256" key="7">
    <source>
        <dbReference type="ARBA" id="ARBA00035004"/>
    </source>
</evidence>
<evidence type="ECO:0000313" key="12">
    <source>
        <dbReference type="Proteomes" id="UP001369086"/>
    </source>
</evidence>
<dbReference type="InterPro" id="IPR012677">
    <property type="entry name" value="Nucleotide-bd_a/b_plait_sf"/>
</dbReference>
<sequence>MAASSWKTVEVRKHHEQKDVCFTRAKYREGRRPKAVRVYTINLESRYLLIQGVPAVGVMTELVQLFAIYGAVEEYRVLDDYPAEQFTEVYLIKFQKLQSARIAKRKLDERSFFGGLLHVCYAPEFETVQDTREKLQDRRKFIARTTNRDKNLDRTEQKHEEPDTSKEVVNNLQQETSEIETSNVSEDWNTCTYYGYPMLPPPPQEDLQRFTSVSGNNYLEPTVHDPLFKDFNTSSTGHAANTGKHGVTEWSPPSDMRKYHGPKEASFTMSNTSVARFIPRTTHLQDRKRRKEQVAVDSLIGIDTNDAEIFVGPKLPEEPKVDMGDDSLNVSADLIRNRLIKVSSVPALKPETKQTTEEKPPPKQRRRI</sequence>
<dbReference type="InterPro" id="IPR034264">
    <property type="entry name" value="RBM48_RRM"/>
</dbReference>